<dbReference type="Gene3D" id="3.40.50.300">
    <property type="entry name" value="P-loop containing nucleotide triphosphate hydrolases"/>
    <property type="match status" value="1"/>
</dbReference>
<keyword evidence="2" id="KW-0067">ATP-binding</keyword>
<accession>A0A409VWR3</accession>
<dbReference type="GO" id="GO:0005524">
    <property type="term" value="F:ATP binding"/>
    <property type="evidence" value="ECO:0007669"/>
    <property type="project" value="UniProtKB-KW"/>
</dbReference>
<evidence type="ECO:0000313" key="5">
    <source>
        <dbReference type="Proteomes" id="UP000284842"/>
    </source>
</evidence>
<evidence type="ECO:0000256" key="3">
    <source>
        <dbReference type="ARBA" id="ARBA00025768"/>
    </source>
</evidence>
<dbReference type="STRING" id="181874.A0A409VWR3"/>
<dbReference type="PANTHER" id="PTHR12435">
    <property type="match status" value="1"/>
</dbReference>
<dbReference type="Proteomes" id="UP000284842">
    <property type="component" value="Unassembled WGS sequence"/>
</dbReference>
<organism evidence="4 5">
    <name type="scientific">Panaeolus cyanescens</name>
    <dbReference type="NCBI Taxonomy" id="181874"/>
    <lineage>
        <taxon>Eukaryota</taxon>
        <taxon>Fungi</taxon>
        <taxon>Dikarya</taxon>
        <taxon>Basidiomycota</taxon>
        <taxon>Agaricomycotina</taxon>
        <taxon>Agaricomycetes</taxon>
        <taxon>Agaricomycetidae</taxon>
        <taxon>Agaricales</taxon>
        <taxon>Agaricineae</taxon>
        <taxon>Galeropsidaceae</taxon>
        <taxon>Panaeolus</taxon>
    </lineage>
</organism>
<proteinExistence type="inferred from homology"/>
<evidence type="ECO:0000256" key="2">
    <source>
        <dbReference type="ARBA" id="ARBA00022840"/>
    </source>
</evidence>
<dbReference type="FunCoup" id="A0A409VWR3">
    <property type="interactions" value="290"/>
</dbReference>
<evidence type="ECO:0000313" key="4">
    <source>
        <dbReference type="EMBL" id="PPQ70687.1"/>
    </source>
</evidence>
<comment type="caution">
    <text evidence="4">The sequence shown here is derived from an EMBL/GenBank/DDBJ whole genome shotgun (WGS) entry which is preliminary data.</text>
</comment>
<protein>
    <recommendedName>
        <fullName evidence="6">Chromatin associated protein KTI12</fullName>
    </recommendedName>
</protein>
<comment type="similarity">
    <text evidence="3">Belongs to the KTI12 family.</text>
</comment>
<sequence>MALITISGYPASGKSTRAQQIQNWINQKIQDKSYNGPIKHVQVISDHSLQIHPQAYASSATEKPARGALFAAVQRQMAPHTALIVDSLNYIKGFRYQLYCAAREFKLRTCTIYVLTSPESCREWNAARSPDESYLQETLENLFLRFEEPSSMVRWDAPLFTLVPTDVDLPNELWDAITNNIIKPPNAGTLSTAKAPTDALHVLEQTTASIVSALASNASLGGATCTVEFGSNIRRQVKLPARSVTLAELQRLKRQFITVHKKAITLGTTERGSVDWEEEKIGDKFIIYLEEHIREQ</sequence>
<dbReference type="SUPFAM" id="SSF52540">
    <property type="entry name" value="P-loop containing nucleoside triphosphate hydrolases"/>
    <property type="match status" value="1"/>
</dbReference>
<evidence type="ECO:0000256" key="1">
    <source>
        <dbReference type="ARBA" id="ARBA00022741"/>
    </source>
</evidence>
<keyword evidence="5" id="KW-1185">Reference proteome</keyword>
<dbReference type="OrthoDB" id="9972657at2759"/>
<evidence type="ECO:0008006" key="6">
    <source>
        <dbReference type="Google" id="ProtNLM"/>
    </source>
</evidence>
<dbReference type="EMBL" id="NHTK01005944">
    <property type="protein sequence ID" value="PPQ70687.1"/>
    <property type="molecule type" value="Genomic_DNA"/>
</dbReference>
<gene>
    <name evidence="4" type="ORF">CVT24_000169</name>
</gene>
<keyword evidence="1" id="KW-0547">Nucleotide-binding</keyword>
<name>A0A409VWR3_9AGAR</name>
<dbReference type="Pfam" id="PF08433">
    <property type="entry name" value="KTI12"/>
    <property type="match status" value="1"/>
</dbReference>
<dbReference type="AlphaFoldDB" id="A0A409VWR3"/>
<dbReference type="InterPro" id="IPR027417">
    <property type="entry name" value="P-loop_NTPase"/>
</dbReference>
<dbReference type="InterPro" id="IPR013641">
    <property type="entry name" value="KTI12/PSTK"/>
</dbReference>
<reference evidence="4 5" key="1">
    <citation type="journal article" date="2018" name="Evol. Lett.">
        <title>Horizontal gene cluster transfer increased hallucinogenic mushroom diversity.</title>
        <authorList>
            <person name="Reynolds H.T."/>
            <person name="Vijayakumar V."/>
            <person name="Gluck-Thaler E."/>
            <person name="Korotkin H.B."/>
            <person name="Matheny P.B."/>
            <person name="Slot J.C."/>
        </authorList>
    </citation>
    <scope>NUCLEOTIDE SEQUENCE [LARGE SCALE GENOMIC DNA]</scope>
    <source>
        <strain evidence="4 5">2629</strain>
    </source>
</reference>
<dbReference type="InParanoid" id="A0A409VWR3"/>